<name>A0A194V0F2_CYTMA</name>
<dbReference type="AlphaFoldDB" id="A0A194V0F2"/>
<keyword evidence="1" id="KW-0175">Coiled coil</keyword>
<dbReference type="EMBL" id="KN714699">
    <property type="protein sequence ID" value="KUI57400.1"/>
    <property type="molecule type" value="Genomic_DNA"/>
</dbReference>
<protein>
    <submittedName>
        <fullName evidence="3">Uncharacterized protein</fullName>
    </submittedName>
</protein>
<feature type="region of interest" description="Disordered" evidence="2">
    <location>
        <begin position="523"/>
        <end position="591"/>
    </location>
</feature>
<dbReference type="OrthoDB" id="5234017at2759"/>
<evidence type="ECO:0000256" key="1">
    <source>
        <dbReference type="SAM" id="Coils"/>
    </source>
</evidence>
<sequence>MEDPPGGCMSAKEHEVFVAKMCRGVRMKVIALEKKRKSLRIKIAVLRESLKQTEDEYWAQYHVRLDSTDKGSSTDDWVINFATQESVVAKDTKQRLDELRGQIQDLEVKLQKADEKFWGTWQDYMKKLANIPRLNSSPQEASQISQTSSTTHATDHSFIFKDTMIPSSRHLRTSKFPSRAHLAAKVYPMILATEEDKNFHHSKDGRRQVNNSATSRGKKVKSPDVPGEVGDHTAPSRPTYTTASPLARPPFFPFGPPPANPTTGCTAAQLAPAAPVVAPEPSEPSHVDSKPSAVSTQALPRQLSECPTISEDGTKETAENTRFQGITDPKVGHIYKAYYKHENHEGWWMCTVLPTLPAHESEAWARQVGISFTSTSLDLWHDAPECYSVTTQTKRKTGRFTMKHHVITGWQTSYGDGQPLETQRAFPVLFFEDRKGVQGHFDVPMPPKKFNFKAHAWDWVEAKNLRHVDEDVGAYYGEISAGKFARRLEALRQEENFSQESTLTVADNQEGPPAKRPRIKLIHRKLSPTEARSQLTPYKEGQEDVDMADAGSLSGDTLAASSTGQQSDDEMSKPLRVDRSVPVGLDGVGID</sequence>
<dbReference type="STRING" id="694573.A0A194V0F2"/>
<evidence type="ECO:0000256" key="2">
    <source>
        <dbReference type="SAM" id="MobiDB-lite"/>
    </source>
</evidence>
<feature type="coiled-coil region" evidence="1">
    <location>
        <begin position="89"/>
        <end position="116"/>
    </location>
</feature>
<evidence type="ECO:0000313" key="3">
    <source>
        <dbReference type="EMBL" id="KUI57400.1"/>
    </source>
</evidence>
<feature type="compositionally biased region" description="Basic and acidic residues" evidence="2">
    <location>
        <begin position="198"/>
        <end position="207"/>
    </location>
</feature>
<evidence type="ECO:0000313" key="4">
    <source>
        <dbReference type="Proteomes" id="UP000078576"/>
    </source>
</evidence>
<feature type="compositionally biased region" description="Polar residues" evidence="2">
    <location>
        <begin position="498"/>
        <end position="507"/>
    </location>
</feature>
<keyword evidence="4" id="KW-1185">Reference proteome</keyword>
<feature type="region of interest" description="Disordered" evidence="2">
    <location>
        <begin position="498"/>
        <end position="517"/>
    </location>
</feature>
<feature type="region of interest" description="Disordered" evidence="2">
    <location>
        <begin position="272"/>
        <end position="302"/>
    </location>
</feature>
<accession>A0A194V0F2</accession>
<dbReference type="Proteomes" id="UP000078576">
    <property type="component" value="Unassembled WGS sequence"/>
</dbReference>
<feature type="compositionally biased region" description="Basic and acidic residues" evidence="2">
    <location>
        <begin position="570"/>
        <end position="579"/>
    </location>
</feature>
<gene>
    <name evidence="3" type="ORF">VP1G_04747</name>
</gene>
<organism evidence="3 4">
    <name type="scientific">Cytospora mali</name>
    <name type="common">Apple Valsa canker fungus</name>
    <name type="synonym">Valsa mali</name>
    <dbReference type="NCBI Taxonomy" id="578113"/>
    <lineage>
        <taxon>Eukaryota</taxon>
        <taxon>Fungi</taxon>
        <taxon>Dikarya</taxon>
        <taxon>Ascomycota</taxon>
        <taxon>Pezizomycotina</taxon>
        <taxon>Sordariomycetes</taxon>
        <taxon>Sordariomycetidae</taxon>
        <taxon>Diaporthales</taxon>
        <taxon>Cytosporaceae</taxon>
        <taxon>Cytospora</taxon>
    </lineage>
</organism>
<feature type="region of interest" description="Disordered" evidence="2">
    <location>
        <begin position="198"/>
        <end position="242"/>
    </location>
</feature>
<feature type="coiled-coil region" evidence="1">
    <location>
        <begin position="29"/>
        <end position="56"/>
    </location>
</feature>
<proteinExistence type="predicted"/>
<reference evidence="4" key="1">
    <citation type="submission" date="2014-12" db="EMBL/GenBank/DDBJ databases">
        <title>Genome Sequence of Valsa Canker Pathogens Uncovers a Specific Adaption of Colonization on Woody Bark.</title>
        <authorList>
            <person name="Yin Z."/>
            <person name="Liu H."/>
            <person name="Gao X."/>
            <person name="Li Z."/>
            <person name="Song N."/>
            <person name="Ke X."/>
            <person name="Dai Q."/>
            <person name="Wu Y."/>
            <person name="Sun Y."/>
            <person name="Xu J.-R."/>
            <person name="Kang Z.K."/>
            <person name="Wang L."/>
            <person name="Huang L."/>
        </authorList>
    </citation>
    <scope>NUCLEOTIDE SEQUENCE [LARGE SCALE GENOMIC DNA]</scope>
    <source>
        <strain evidence="4">SXYL134</strain>
    </source>
</reference>